<gene>
    <name evidence="2" type="ORF">KDL01_13950</name>
</gene>
<dbReference type="AlphaFoldDB" id="A0A941IRY1"/>
<proteinExistence type="predicted"/>
<evidence type="ECO:0000256" key="1">
    <source>
        <dbReference type="SAM" id="SignalP"/>
    </source>
</evidence>
<evidence type="ECO:0000313" key="2">
    <source>
        <dbReference type="EMBL" id="MBR7834373.1"/>
    </source>
</evidence>
<accession>A0A941IRY1</accession>
<feature type="signal peptide" evidence="1">
    <location>
        <begin position="1"/>
        <end position="34"/>
    </location>
</feature>
<comment type="caution">
    <text evidence="2">The sequence shown here is derived from an EMBL/GenBank/DDBJ whole genome shotgun (WGS) entry which is preliminary data.</text>
</comment>
<sequence length="106" mass="10768">MARTRAPAHRVAALAALGTLAGLGAFATAAPVYAAEVVVIGVRTAADALAAVPEPVSPVLAAAVVHVPGLDPAPAPEPSPLPEPCPCLLNRHDPEDLINRLLGDWF</sequence>
<keyword evidence="1" id="KW-0732">Signal</keyword>
<reference evidence="2" key="1">
    <citation type="submission" date="2021-04" db="EMBL/GenBank/DDBJ databases">
        <title>Genome based classification of Actinospica acidithermotolerans sp. nov., an actinobacterium isolated from an Indonesian hot spring.</title>
        <authorList>
            <person name="Kusuma A.B."/>
            <person name="Putra K.E."/>
            <person name="Nafisah S."/>
            <person name="Loh J."/>
            <person name="Nouioui I."/>
            <person name="Goodfellow M."/>
        </authorList>
    </citation>
    <scope>NUCLEOTIDE SEQUENCE</scope>
    <source>
        <strain evidence="2">CSCA 57</strain>
    </source>
</reference>
<keyword evidence="3" id="KW-1185">Reference proteome</keyword>
<dbReference type="Proteomes" id="UP000675781">
    <property type="component" value="Unassembled WGS sequence"/>
</dbReference>
<dbReference type="EMBL" id="JAGSOG010000057">
    <property type="protein sequence ID" value="MBR7834373.1"/>
    <property type="molecule type" value="Genomic_DNA"/>
</dbReference>
<name>A0A941IRY1_9ACTN</name>
<feature type="chain" id="PRO_5037668171" evidence="1">
    <location>
        <begin position="35"/>
        <end position="106"/>
    </location>
</feature>
<protein>
    <submittedName>
        <fullName evidence="2">Uncharacterized protein</fullName>
    </submittedName>
</protein>
<organism evidence="2 3">
    <name type="scientific">Actinospica durhamensis</name>
    <dbReference type="NCBI Taxonomy" id="1508375"/>
    <lineage>
        <taxon>Bacteria</taxon>
        <taxon>Bacillati</taxon>
        <taxon>Actinomycetota</taxon>
        <taxon>Actinomycetes</taxon>
        <taxon>Catenulisporales</taxon>
        <taxon>Actinospicaceae</taxon>
        <taxon>Actinospica</taxon>
    </lineage>
</organism>
<evidence type="ECO:0000313" key="3">
    <source>
        <dbReference type="Proteomes" id="UP000675781"/>
    </source>
</evidence>
<dbReference type="RefSeq" id="WP_212528894.1">
    <property type="nucleotide sequence ID" value="NZ_JAGSOG010000057.1"/>
</dbReference>